<dbReference type="EMBL" id="CAJPIZ010001740">
    <property type="protein sequence ID" value="CAG2104007.1"/>
    <property type="molecule type" value="Genomic_DNA"/>
</dbReference>
<organism evidence="1">
    <name type="scientific">Medioppia subpectinata</name>
    <dbReference type="NCBI Taxonomy" id="1979941"/>
    <lineage>
        <taxon>Eukaryota</taxon>
        <taxon>Metazoa</taxon>
        <taxon>Ecdysozoa</taxon>
        <taxon>Arthropoda</taxon>
        <taxon>Chelicerata</taxon>
        <taxon>Arachnida</taxon>
        <taxon>Acari</taxon>
        <taxon>Acariformes</taxon>
        <taxon>Sarcoptiformes</taxon>
        <taxon>Oribatida</taxon>
        <taxon>Brachypylina</taxon>
        <taxon>Oppioidea</taxon>
        <taxon>Oppiidae</taxon>
        <taxon>Medioppia</taxon>
    </lineage>
</organism>
<reference evidence="1" key="1">
    <citation type="submission" date="2020-11" db="EMBL/GenBank/DDBJ databases">
        <authorList>
            <person name="Tran Van P."/>
        </authorList>
    </citation>
    <scope>NUCLEOTIDE SEQUENCE</scope>
</reference>
<dbReference type="AlphaFoldDB" id="A0A7R9KKN2"/>
<protein>
    <submittedName>
        <fullName evidence="1">Uncharacterized protein</fullName>
    </submittedName>
</protein>
<evidence type="ECO:0000313" key="2">
    <source>
        <dbReference type="Proteomes" id="UP000759131"/>
    </source>
</evidence>
<feature type="non-terminal residue" evidence="1">
    <location>
        <position position="1"/>
    </location>
</feature>
<dbReference type="EMBL" id="OC856315">
    <property type="protein sequence ID" value="CAD7623577.1"/>
    <property type="molecule type" value="Genomic_DNA"/>
</dbReference>
<accession>A0A7R9KKN2</accession>
<evidence type="ECO:0000313" key="1">
    <source>
        <dbReference type="EMBL" id="CAD7623577.1"/>
    </source>
</evidence>
<keyword evidence="2" id="KW-1185">Reference proteome</keyword>
<sequence length="410" mass="45383">KIKVYCLAIGVSADNNLKKLSDDTGGLVYYLSRTDPESREMMSRVIETAMKEVITSKEMAEVVTHTVVNEVVVISGNTYETRVPIEADIGRNTKIQIRSEAIKNIDVNITGPSGAVYSTTGGGQIAKQLDLKECILYLELIESGLWTIKLTPQVPTAVRAHLIVESNPTRAQAIELQVFLREQEGIYPPIMVCRLCKGNDPIVSAIVTATVDRPDGTQTDFPLNMFHDRGYYYAYFTDYSGAGWYNVSVLAINNGSNTTYRGISIDAFRRQLVASSFQVKADSMPAQPVPDDHFNHLLLNNQFGYNRSAPASLAAAPDPSRSQAQAKPLLKTLMLSNEMKALKNKLSANYIRTKRAVHGLQVPEKADLVNKLSPFKLFILSVRPTSAEEIGGYQHTLDEINEQVRLIKQA</sequence>
<proteinExistence type="predicted"/>
<feature type="non-terminal residue" evidence="1">
    <location>
        <position position="410"/>
    </location>
</feature>
<gene>
    <name evidence="1" type="ORF">OSB1V03_LOCUS4032</name>
</gene>
<dbReference type="Proteomes" id="UP000759131">
    <property type="component" value="Unassembled WGS sequence"/>
</dbReference>
<name>A0A7R9KKN2_9ACAR</name>